<dbReference type="HAMAP" id="MF_01357">
    <property type="entry name" value="NDH1_NuoC"/>
    <property type="match status" value="1"/>
</dbReference>
<evidence type="ECO:0000256" key="1">
    <source>
        <dbReference type="ARBA" id="ARBA00007569"/>
    </source>
</evidence>
<gene>
    <name evidence="3" type="primary">nuoC</name>
    <name evidence="7" type="ORF">Fokcrypt_00016</name>
</gene>
<evidence type="ECO:0000256" key="5">
    <source>
        <dbReference type="RuleBase" id="RU003582"/>
    </source>
</evidence>
<keyword evidence="8" id="KW-1185">Reference proteome</keyword>
<evidence type="ECO:0000256" key="2">
    <source>
        <dbReference type="ARBA" id="ARBA00022448"/>
    </source>
</evidence>
<dbReference type="Gene3D" id="3.30.460.80">
    <property type="entry name" value="NADH:ubiquinone oxidoreductase, 30kDa subunit"/>
    <property type="match status" value="1"/>
</dbReference>
<accession>A0ABZ0US49</accession>
<sequence length="208" mass="24477">MTRQSELYSLLIKYKISDVCSDVLSLCEFYHHPSWKEVCIILHSCSSINQLLDFLKNDELLSFEMLLDVCAVDYPDQEKRFEVVYHLLSLTNNWRLRVRLPVSQDESVPSAHEIYHSSNWYEREVYDMFGIKFLSHPNLKRILNENDFEHYPLRKDFPLSGHHDVCFEPSTGTVVKKPIMLEQAYRNFDSENPWRSVTLPGDEKATKG</sequence>
<name>A0ABZ0US49_9RICK</name>
<dbReference type="InterPro" id="IPR037232">
    <property type="entry name" value="NADH_quin_OxRdtase_su_C/D-like"/>
</dbReference>
<evidence type="ECO:0000256" key="3">
    <source>
        <dbReference type="HAMAP-Rule" id="MF_01357"/>
    </source>
</evidence>
<proteinExistence type="inferred from homology"/>
<dbReference type="PANTHER" id="PTHR10884:SF14">
    <property type="entry name" value="NADH DEHYDROGENASE [UBIQUINONE] IRON-SULFUR PROTEIN 3, MITOCHONDRIAL"/>
    <property type="match status" value="1"/>
</dbReference>
<organism evidence="7 8">
    <name type="scientific">Candidatus Fokinia crypta</name>
    <dbReference type="NCBI Taxonomy" id="1920990"/>
    <lineage>
        <taxon>Bacteria</taxon>
        <taxon>Pseudomonadati</taxon>
        <taxon>Pseudomonadota</taxon>
        <taxon>Alphaproteobacteria</taxon>
        <taxon>Rickettsiales</taxon>
        <taxon>Candidatus Midichloriaceae</taxon>
        <taxon>Candidatus Fokinia</taxon>
    </lineage>
</organism>
<dbReference type="NCBIfam" id="TIGR01961">
    <property type="entry name" value="NuoC_fam"/>
    <property type="match status" value="1"/>
</dbReference>
<dbReference type="PANTHER" id="PTHR10884">
    <property type="entry name" value="NADH DEHYDROGENASE UBIQUINONE IRON-SULFUR PROTEIN 3"/>
    <property type="match status" value="1"/>
</dbReference>
<evidence type="ECO:0000259" key="6">
    <source>
        <dbReference type="Pfam" id="PF00329"/>
    </source>
</evidence>
<keyword evidence="3" id="KW-0472">Membrane</keyword>
<comment type="subunit">
    <text evidence="3">NDH-1 is composed of 14 different subunits. Subunits NuoB, C, D, E, F, and G constitute the peripheral sector of the complex.</text>
</comment>
<keyword evidence="3" id="KW-1003">Cell membrane</keyword>
<reference evidence="7" key="1">
    <citation type="submission" date="2022-10" db="EMBL/GenBank/DDBJ databases">
        <title>Host association and intracellularity evolved multiple times independently in the Rickettsiales.</title>
        <authorList>
            <person name="Castelli M."/>
            <person name="Nardi T."/>
            <person name="Gammuto L."/>
            <person name="Bellinzona G."/>
            <person name="Sabaneyeva E."/>
            <person name="Potekhin A."/>
            <person name="Serra V."/>
            <person name="Petroni G."/>
            <person name="Sassera D."/>
        </authorList>
    </citation>
    <scope>NUCLEOTIDE SEQUENCE [LARGE SCALE GENOMIC DNA]</scope>
    <source>
        <strain evidence="7">US_Bl 11III1</strain>
    </source>
</reference>
<evidence type="ECO:0000256" key="4">
    <source>
        <dbReference type="RuleBase" id="RU003456"/>
    </source>
</evidence>
<comment type="function">
    <text evidence="3">NDH-1 shuttles electrons from NADH, via FMN and iron-sulfur (Fe-S) centers, to quinones in the respiratory chain. The immediate electron acceptor for the enzyme in this species is believed to be ubiquinone. Couples the redox reaction to proton translocation (for every two electrons transferred, four hydrogen ions are translocated across the cytoplasmic membrane), and thus conserves the redox energy in a proton gradient.</text>
</comment>
<keyword evidence="3" id="KW-0830">Ubiquinone</keyword>
<dbReference type="RefSeq" id="WP_323722174.1">
    <property type="nucleotide sequence ID" value="NZ_CP110343.1"/>
</dbReference>
<comment type="subcellular location">
    <subcellularLocation>
        <location evidence="3">Cell membrane</location>
        <topology evidence="3">Peripheral membrane protein</topology>
        <orientation evidence="3">Cytoplasmic side</orientation>
    </subcellularLocation>
</comment>
<keyword evidence="3 5" id="KW-0874">Quinone</keyword>
<comment type="similarity">
    <text evidence="1 3 4">Belongs to the complex I 30 kDa subunit family.</text>
</comment>
<evidence type="ECO:0000313" key="8">
    <source>
        <dbReference type="Proteomes" id="UP001325140"/>
    </source>
</evidence>
<dbReference type="EC" id="7.1.1.-" evidence="3"/>
<dbReference type="Proteomes" id="UP001325140">
    <property type="component" value="Chromosome"/>
</dbReference>
<dbReference type="InterPro" id="IPR010218">
    <property type="entry name" value="NADH_DH_suC"/>
</dbReference>
<comment type="catalytic activity">
    <reaction evidence="3 5">
        <text>a quinone + NADH + 5 H(+)(in) = a quinol + NAD(+) + 4 H(+)(out)</text>
        <dbReference type="Rhea" id="RHEA:57888"/>
        <dbReference type="ChEBI" id="CHEBI:15378"/>
        <dbReference type="ChEBI" id="CHEBI:24646"/>
        <dbReference type="ChEBI" id="CHEBI:57540"/>
        <dbReference type="ChEBI" id="CHEBI:57945"/>
        <dbReference type="ChEBI" id="CHEBI:132124"/>
    </reaction>
</comment>
<keyword evidence="3 4" id="KW-1278">Translocase</keyword>
<feature type="domain" description="NADH:ubiquinone oxidoreductase 30kDa subunit" evidence="6">
    <location>
        <begin position="47"/>
        <end position="162"/>
    </location>
</feature>
<dbReference type="SUPFAM" id="SSF143243">
    <property type="entry name" value="Nqo5-like"/>
    <property type="match status" value="1"/>
</dbReference>
<dbReference type="PROSITE" id="PS00542">
    <property type="entry name" value="COMPLEX1_30K"/>
    <property type="match status" value="1"/>
</dbReference>
<dbReference type="InterPro" id="IPR001268">
    <property type="entry name" value="NADH_UbQ_OxRdtase_30kDa_su"/>
</dbReference>
<keyword evidence="3 4" id="KW-0520">NAD</keyword>
<evidence type="ECO:0000313" key="7">
    <source>
        <dbReference type="EMBL" id="WPX97513.1"/>
    </source>
</evidence>
<dbReference type="EMBL" id="CP110343">
    <property type="protein sequence ID" value="WPX97513.1"/>
    <property type="molecule type" value="Genomic_DNA"/>
</dbReference>
<dbReference type="InterPro" id="IPR020396">
    <property type="entry name" value="NADH_UbQ_OxRdtase_CS"/>
</dbReference>
<protein>
    <recommendedName>
        <fullName evidence="3">NADH-quinone oxidoreductase subunit C</fullName>
        <ecNumber evidence="3">7.1.1.-</ecNumber>
    </recommendedName>
    <alternativeName>
        <fullName evidence="3">NADH dehydrogenase I subunit C</fullName>
    </alternativeName>
    <alternativeName>
        <fullName evidence="3">NDH-1 subunit C</fullName>
    </alternativeName>
</protein>
<dbReference type="Pfam" id="PF00329">
    <property type="entry name" value="Complex1_30kDa"/>
    <property type="match status" value="1"/>
</dbReference>
<keyword evidence="2 3" id="KW-0813">Transport</keyword>